<evidence type="ECO:0000313" key="1">
    <source>
        <dbReference type="EMBL" id="KAF9463590.1"/>
    </source>
</evidence>
<dbReference type="EMBL" id="MU150261">
    <property type="protein sequence ID" value="KAF9463590.1"/>
    <property type="molecule type" value="Genomic_DNA"/>
</dbReference>
<evidence type="ECO:0000313" key="2">
    <source>
        <dbReference type="Proteomes" id="UP000807353"/>
    </source>
</evidence>
<dbReference type="OrthoDB" id="441812at2759"/>
<sequence length="522" mass="58090">MLDILLKWCKDHGIWIDPRLYIRHNETGTAVYTMNQDIPHSASLVHIPKSCVLSAKSCAVSSQSVFLYGHEAQYTLSLALYFELLKGESSRWFGYLQSLPHNIVDLPIFWTHTTLAHSGDGQEGTMWLRGTEVLRHLQRTPENSIEAVADYYYNVAEPTLKQLLLNEIGMSNTYASIQGFYHAYSLVSSRAFFVDAYHGLAMVPVADAFNHAQENHIHLQSEFSVCPHCGSLHECTHDRDGDSAQLPDDRLTSAERPVFHGEELDDVYEMVSNMPIPAHTQIFNTYGEGLSNAQLLSQYGFTLDANENDHLSWNPTDVFQLISSRNDDQVDSGRTPLVLIWKELLLGAMGNGFVERISDSQLVYFPSEPSTQLCLDSDGKISYPLWVLLTLPSINRVNSNTTFLLEALSELLDYQLTLENVVEIDENDVTQAAHQAHPLASVAAALAHRIITLCGDRKAKLGKVGAGDADLGGILDVLPNNMPRTKQAISIVMSERSILDSCESGWTDVFNLTFITCDGGVR</sequence>
<dbReference type="SUPFAM" id="SSF82199">
    <property type="entry name" value="SET domain"/>
    <property type="match status" value="1"/>
</dbReference>
<evidence type="ECO:0008006" key="3">
    <source>
        <dbReference type="Google" id="ProtNLM"/>
    </source>
</evidence>
<proteinExistence type="predicted"/>
<dbReference type="PANTHER" id="PTHR13271:SF34">
    <property type="entry name" value="N-LYSINE METHYLTRANSFERASE SETD6"/>
    <property type="match status" value="1"/>
</dbReference>
<name>A0A9P5Y7G6_9AGAR</name>
<dbReference type="PANTHER" id="PTHR13271">
    <property type="entry name" value="UNCHARACTERIZED PUTATIVE METHYLTRANSFERASE"/>
    <property type="match status" value="1"/>
</dbReference>
<dbReference type="InterPro" id="IPR050600">
    <property type="entry name" value="SETD3_SETD6_MTase"/>
</dbReference>
<dbReference type="InterPro" id="IPR046341">
    <property type="entry name" value="SET_dom_sf"/>
</dbReference>
<dbReference type="Proteomes" id="UP000807353">
    <property type="component" value="Unassembled WGS sequence"/>
</dbReference>
<comment type="caution">
    <text evidence="1">The sequence shown here is derived from an EMBL/GenBank/DDBJ whole genome shotgun (WGS) entry which is preliminary data.</text>
</comment>
<protein>
    <recommendedName>
        <fullName evidence="3">SET domain-containing protein</fullName>
    </recommendedName>
</protein>
<dbReference type="CDD" id="cd10527">
    <property type="entry name" value="SET_LSMT"/>
    <property type="match status" value="1"/>
</dbReference>
<dbReference type="AlphaFoldDB" id="A0A9P5Y7G6"/>
<keyword evidence="2" id="KW-1185">Reference proteome</keyword>
<dbReference type="GO" id="GO:0005634">
    <property type="term" value="C:nucleus"/>
    <property type="evidence" value="ECO:0007669"/>
    <property type="project" value="TreeGrafter"/>
</dbReference>
<gene>
    <name evidence="1" type="ORF">BDZ94DRAFT_1297791</name>
</gene>
<dbReference type="GO" id="GO:0016279">
    <property type="term" value="F:protein-lysine N-methyltransferase activity"/>
    <property type="evidence" value="ECO:0007669"/>
    <property type="project" value="TreeGrafter"/>
</dbReference>
<organism evidence="1 2">
    <name type="scientific">Collybia nuda</name>
    <dbReference type="NCBI Taxonomy" id="64659"/>
    <lineage>
        <taxon>Eukaryota</taxon>
        <taxon>Fungi</taxon>
        <taxon>Dikarya</taxon>
        <taxon>Basidiomycota</taxon>
        <taxon>Agaricomycotina</taxon>
        <taxon>Agaricomycetes</taxon>
        <taxon>Agaricomycetidae</taxon>
        <taxon>Agaricales</taxon>
        <taxon>Tricholomatineae</taxon>
        <taxon>Clitocybaceae</taxon>
        <taxon>Collybia</taxon>
    </lineage>
</organism>
<reference evidence="1" key="1">
    <citation type="submission" date="2020-11" db="EMBL/GenBank/DDBJ databases">
        <authorList>
            <consortium name="DOE Joint Genome Institute"/>
            <person name="Ahrendt S."/>
            <person name="Riley R."/>
            <person name="Andreopoulos W."/>
            <person name="Labutti K."/>
            <person name="Pangilinan J."/>
            <person name="Ruiz-Duenas F.J."/>
            <person name="Barrasa J.M."/>
            <person name="Sanchez-Garcia M."/>
            <person name="Camarero S."/>
            <person name="Miyauchi S."/>
            <person name="Serrano A."/>
            <person name="Linde D."/>
            <person name="Babiker R."/>
            <person name="Drula E."/>
            <person name="Ayuso-Fernandez I."/>
            <person name="Pacheco R."/>
            <person name="Padilla G."/>
            <person name="Ferreira P."/>
            <person name="Barriuso J."/>
            <person name="Kellner H."/>
            <person name="Castanera R."/>
            <person name="Alfaro M."/>
            <person name="Ramirez L."/>
            <person name="Pisabarro A.G."/>
            <person name="Kuo A."/>
            <person name="Tritt A."/>
            <person name="Lipzen A."/>
            <person name="He G."/>
            <person name="Yan M."/>
            <person name="Ng V."/>
            <person name="Cullen D."/>
            <person name="Martin F."/>
            <person name="Rosso M.-N."/>
            <person name="Henrissat B."/>
            <person name="Hibbett D."/>
            <person name="Martinez A.T."/>
            <person name="Grigoriev I.V."/>
        </authorList>
    </citation>
    <scope>NUCLEOTIDE SEQUENCE</scope>
    <source>
        <strain evidence="1">CBS 247.69</strain>
    </source>
</reference>
<accession>A0A9P5Y7G6</accession>
<dbReference type="Gene3D" id="3.90.1410.10">
    <property type="entry name" value="set domain protein methyltransferase, domain 1"/>
    <property type="match status" value="1"/>
</dbReference>